<evidence type="ECO:0000256" key="8">
    <source>
        <dbReference type="ARBA" id="ARBA00037786"/>
    </source>
</evidence>
<dbReference type="EMBL" id="BFAA01002473">
    <property type="protein sequence ID" value="GCB61328.1"/>
    <property type="molecule type" value="Genomic_DNA"/>
</dbReference>
<comment type="caution">
    <text evidence="11">The sequence shown here is derived from an EMBL/GenBank/DDBJ whole genome shotgun (WGS) entry which is preliminary data.</text>
</comment>
<dbReference type="GO" id="GO:0008175">
    <property type="term" value="F:tRNA methyltransferase activity"/>
    <property type="evidence" value="ECO:0007669"/>
    <property type="project" value="TreeGrafter"/>
</dbReference>
<evidence type="ECO:0000256" key="2">
    <source>
        <dbReference type="ARBA" id="ARBA00012265"/>
    </source>
</evidence>
<dbReference type="Proteomes" id="UP000288216">
    <property type="component" value="Unassembled WGS sequence"/>
</dbReference>
<evidence type="ECO:0000256" key="1">
    <source>
        <dbReference type="ARBA" id="ARBA00004797"/>
    </source>
</evidence>
<evidence type="ECO:0000256" key="9">
    <source>
        <dbReference type="ARBA" id="ARBA00049400"/>
    </source>
</evidence>
<dbReference type="AlphaFoldDB" id="A0A401NKB8"/>
<evidence type="ECO:0000256" key="5">
    <source>
        <dbReference type="ARBA" id="ARBA00022691"/>
    </source>
</evidence>
<dbReference type="InterPro" id="IPR056743">
    <property type="entry name" value="TRM5-TYW2-like_MTfase"/>
</dbReference>
<evidence type="ECO:0000259" key="10">
    <source>
        <dbReference type="PROSITE" id="PS51684"/>
    </source>
</evidence>
<dbReference type="STRING" id="75743.A0A401NKB8"/>
<dbReference type="GO" id="GO:0031591">
    <property type="term" value="P:wybutosine biosynthetic process"/>
    <property type="evidence" value="ECO:0007669"/>
    <property type="project" value="TreeGrafter"/>
</dbReference>
<dbReference type="OrthoDB" id="408788at2759"/>
<evidence type="ECO:0000256" key="3">
    <source>
        <dbReference type="ARBA" id="ARBA00017179"/>
    </source>
</evidence>
<organism evidence="11 12">
    <name type="scientific">Scyliorhinus torazame</name>
    <name type="common">Cloudy catshark</name>
    <name type="synonym">Catulus torazame</name>
    <dbReference type="NCBI Taxonomy" id="75743"/>
    <lineage>
        <taxon>Eukaryota</taxon>
        <taxon>Metazoa</taxon>
        <taxon>Chordata</taxon>
        <taxon>Craniata</taxon>
        <taxon>Vertebrata</taxon>
        <taxon>Chondrichthyes</taxon>
        <taxon>Elasmobranchii</taxon>
        <taxon>Galeomorphii</taxon>
        <taxon>Galeoidea</taxon>
        <taxon>Carcharhiniformes</taxon>
        <taxon>Scyliorhinidae</taxon>
        <taxon>Scyliorhinus</taxon>
    </lineage>
</organism>
<comment type="pathway">
    <text evidence="1">tRNA modification; wybutosine-tRNA(Phe) biosynthesis.</text>
</comment>
<sequence length="471" mass="52994">MQTEVSAIVTPAQFAQQYRQYLETNGILDSAYRLQKQPGGSVALPVLCNKLSQLHLLSLCDTVAPGSTCIFTQVKNPILSKKSSVKSCHQRLQEELHELVKLSGVLWNDQLSCDLPQVWKRHGDMIVLNENAFQADIWKTLEPEVWLVVANALGVKRIAKAGRVSADGFRTPKVTLLLGNDAWVHHIDNGIRYTFDVTKCMFSSGNITEKLRVSSFDCTGEVVVDLYAGIGYFTLPFLMHAGAAFVHACEWNPHAVAALVKNLELNKVSHRCKIHKGDNQQLPLRNLADRVNLGLIPSSEEGWPIACQLLRENRGGIFHIHHNISLYAENRGAAVDRKNLVEGRCKEQEQSLTAMLPASWTERTKSSSDSTTPAFTCLCAKESILNSRWKGPGNRLKVETNCGTYCEKRIFIHPEWQSWAESVALRIKNLLEILHQKQWRTNILHIEHVKSYAPHIDHVVLDLECRPCDEN</sequence>
<dbReference type="InterPro" id="IPR030382">
    <property type="entry name" value="MeTrfase_TRM5/TYW2"/>
</dbReference>
<keyword evidence="6" id="KW-0819">tRNA processing</keyword>
<dbReference type="Pfam" id="PF02475">
    <property type="entry name" value="TRM5-TYW2_MTfase"/>
    <property type="match status" value="1"/>
</dbReference>
<comment type="function">
    <text evidence="8">S-adenosyl-L-methionine-dependent transferase that acts as a component of the wybutosine biosynthesis pathway. Wybutosine is a hyper modified guanosine with a tricyclic base found at the 3'-position adjacent to the anticodon of eukaryotic phenylalanine tRNA. Catalyzes the transfer of the alpha-amino-alpha-carboxypropyl (acp) group from S-adenosyl-L-methionine to the C-7 position of 4-demethylwyosine (imG-14) to produce wybutosine-86.</text>
</comment>
<accession>A0A401NKB8</accession>
<evidence type="ECO:0000256" key="4">
    <source>
        <dbReference type="ARBA" id="ARBA00022679"/>
    </source>
</evidence>
<evidence type="ECO:0000256" key="6">
    <source>
        <dbReference type="ARBA" id="ARBA00022694"/>
    </source>
</evidence>
<protein>
    <recommendedName>
        <fullName evidence="3">tRNA wybutosine-synthesizing protein 2 homolog</fullName>
        <ecNumber evidence="2">2.5.1.114</ecNumber>
    </recommendedName>
    <alternativeName>
        <fullName evidence="7">tRNA(Phe) (4-demethylwyosine(37)-C(7)) aminocarboxypropyltransferase</fullName>
    </alternativeName>
</protein>
<proteinExistence type="predicted"/>
<dbReference type="GO" id="GO:0005737">
    <property type="term" value="C:cytoplasm"/>
    <property type="evidence" value="ECO:0007669"/>
    <property type="project" value="TreeGrafter"/>
</dbReference>
<evidence type="ECO:0000313" key="12">
    <source>
        <dbReference type="Proteomes" id="UP000288216"/>
    </source>
</evidence>
<dbReference type="InterPro" id="IPR056744">
    <property type="entry name" value="TRM5/TYW2-like_N"/>
</dbReference>
<keyword evidence="5" id="KW-0949">S-adenosyl-L-methionine</keyword>
<feature type="domain" description="SAM-dependent methyltransferase TRM5/TYW2-type" evidence="10">
    <location>
        <begin position="119"/>
        <end position="467"/>
    </location>
</feature>
<keyword evidence="12" id="KW-1185">Reference proteome</keyword>
<evidence type="ECO:0000313" key="11">
    <source>
        <dbReference type="EMBL" id="GCB61328.1"/>
    </source>
</evidence>
<dbReference type="SUPFAM" id="SSF53335">
    <property type="entry name" value="S-adenosyl-L-methionine-dependent methyltransferases"/>
    <property type="match status" value="1"/>
</dbReference>
<evidence type="ECO:0000256" key="7">
    <source>
        <dbReference type="ARBA" id="ARBA00031315"/>
    </source>
</evidence>
<dbReference type="Gene3D" id="3.30.300.110">
    <property type="entry name" value="Met-10+ protein-like domains"/>
    <property type="match status" value="1"/>
</dbReference>
<dbReference type="GO" id="GO:0030488">
    <property type="term" value="P:tRNA methylation"/>
    <property type="evidence" value="ECO:0007669"/>
    <property type="project" value="TreeGrafter"/>
</dbReference>
<dbReference type="InterPro" id="IPR029063">
    <property type="entry name" value="SAM-dependent_MTases_sf"/>
</dbReference>
<dbReference type="Pfam" id="PF25132">
    <property type="entry name" value="TYW2_N"/>
    <property type="match status" value="1"/>
</dbReference>
<gene>
    <name evidence="11" type="ORF">scyTo_0007033</name>
</gene>
<dbReference type="Pfam" id="PF25133">
    <property type="entry name" value="TYW2_N_2"/>
    <property type="match status" value="1"/>
</dbReference>
<keyword evidence="4" id="KW-0808">Transferase</keyword>
<dbReference type="PROSITE" id="PS51684">
    <property type="entry name" value="SAM_MT_TRM5_TYW2"/>
    <property type="match status" value="1"/>
</dbReference>
<dbReference type="FunFam" id="3.30.300.110:FF:000002">
    <property type="entry name" value="tRNA wybutosine-synthesizing protein 2 homolog"/>
    <property type="match status" value="1"/>
</dbReference>
<dbReference type="GO" id="GO:0102522">
    <property type="term" value="F:tRNA 4-demethylwyosine alpha-amino-alpha-carboxypropyltransferase activity"/>
    <property type="evidence" value="ECO:0007669"/>
    <property type="project" value="UniProtKB-EC"/>
</dbReference>
<dbReference type="Gene3D" id="3.40.50.150">
    <property type="entry name" value="Vaccinia Virus protein VP39"/>
    <property type="match status" value="2"/>
</dbReference>
<reference evidence="11 12" key="1">
    <citation type="journal article" date="2018" name="Nat. Ecol. Evol.">
        <title>Shark genomes provide insights into elasmobranch evolution and the origin of vertebrates.</title>
        <authorList>
            <person name="Hara Y"/>
            <person name="Yamaguchi K"/>
            <person name="Onimaru K"/>
            <person name="Kadota M"/>
            <person name="Koyanagi M"/>
            <person name="Keeley SD"/>
            <person name="Tatsumi K"/>
            <person name="Tanaka K"/>
            <person name="Motone F"/>
            <person name="Kageyama Y"/>
            <person name="Nozu R"/>
            <person name="Adachi N"/>
            <person name="Nishimura O"/>
            <person name="Nakagawa R"/>
            <person name="Tanegashima C"/>
            <person name="Kiyatake I"/>
            <person name="Matsumoto R"/>
            <person name="Murakumo K"/>
            <person name="Nishida K"/>
            <person name="Terakita A"/>
            <person name="Kuratani S"/>
            <person name="Sato K"/>
            <person name="Hyodo S Kuraku.S."/>
        </authorList>
    </citation>
    <scope>NUCLEOTIDE SEQUENCE [LARGE SCALE GENOMIC DNA]</scope>
</reference>
<dbReference type="InterPro" id="IPR056745">
    <property type="entry name" value="TYW2_N"/>
</dbReference>
<dbReference type="PANTHER" id="PTHR23245">
    <property type="entry name" value="TRNA METHYLTRANSFERASE"/>
    <property type="match status" value="1"/>
</dbReference>
<comment type="catalytic activity">
    <reaction evidence="9">
        <text>4-demethylwyosine(37) in tRNA(Phe) + S-adenosyl-L-methionine = 4-demethyl-7-[(3S)-3-amino-3-carboxypropyl]wyosine(37) in tRNA(Phe) + S-methyl-5'-thioadenosine + H(+)</text>
        <dbReference type="Rhea" id="RHEA:36355"/>
        <dbReference type="Rhea" id="RHEA-COMP:10164"/>
        <dbReference type="Rhea" id="RHEA-COMP:10378"/>
        <dbReference type="ChEBI" id="CHEBI:15378"/>
        <dbReference type="ChEBI" id="CHEBI:17509"/>
        <dbReference type="ChEBI" id="CHEBI:59789"/>
        <dbReference type="ChEBI" id="CHEBI:64315"/>
        <dbReference type="ChEBI" id="CHEBI:73550"/>
        <dbReference type="EC" id="2.5.1.114"/>
    </reaction>
</comment>
<name>A0A401NKB8_SCYTO</name>
<dbReference type="CDD" id="cd02440">
    <property type="entry name" value="AdoMet_MTases"/>
    <property type="match status" value="1"/>
</dbReference>
<dbReference type="EC" id="2.5.1.114" evidence="2"/>
<dbReference type="OMA" id="CACEELC"/>
<dbReference type="PANTHER" id="PTHR23245:SF25">
    <property type="entry name" value="TRNA WYBUTOSINE-SYNTHESIZING PROTEIN 2 HOMOLOG"/>
    <property type="match status" value="1"/>
</dbReference>